<accession>A0ABM4ADU2</accession>
<dbReference type="Proteomes" id="UP001652623">
    <property type="component" value="Chromosome 7"/>
</dbReference>
<dbReference type="PANTHER" id="PTHR35046">
    <property type="entry name" value="ZINC KNUCKLE (CCHC-TYPE) FAMILY PROTEIN"/>
    <property type="match status" value="1"/>
</dbReference>
<dbReference type="GeneID" id="132804485"/>
<protein>
    <submittedName>
        <fullName evidence="2">Uncharacterized protein LOC132804485</fullName>
    </submittedName>
</protein>
<dbReference type="PANTHER" id="PTHR35046:SF9">
    <property type="entry name" value="RNA-DIRECTED DNA POLYMERASE"/>
    <property type="match status" value="1"/>
</dbReference>
<evidence type="ECO:0000313" key="2">
    <source>
        <dbReference type="RefSeq" id="XP_060674877.1"/>
    </source>
</evidence>
<proteinExistence type="predicted"/>
<evidence type="ECO:0000313" key="1">
    <source>
        <dbReference type="Proteomes" id="UP001652623"/>
    </source>
</evidence>
<reference evidence="2" key="1">
    <citation type="submission" date="2025-08" db="UniProtKB">
        <authorList>
            <consortium name="RefSeq"/>
        </authorList>
    </citation>
    <scope>IDENTIFICATION</scope>
    <source>
        <tissue evidence="2">Seedling</tissue>
    </source>
</reference>
<gene>
    <name evidence="2" type="primary">LOC132804485</name>
</gene>
<keyword evidence="1" id="KW-1185">Reference proteome</keyword>
<organism evidence="1 2">
    <name type="scientific">Ziziphus jujuba</name>
    <name type="common">Chinese jujube</name>
    <name type="synonym">Ziziphus sativa</name>
    <dbReference type="NCBI Taxonomy" id="326968"/>
    <lineage>
        <taxon>Eukaryota</taxon>
        <taxon>Viridiplantae</taxon>
        <taxon>Streptophyta</taxon>
        <taxon>Embryophyta</taxon>
        <taxon>Tracheophyta</taxon>
        <taxon>Spermatophyta</taxon>
        <taxon>Magnoliopsida</taxon>
        <taxon>eudicotyledons</taxon>
        <taxon>Gunneridae</taxon>
        <taxon>Pentapetalae</taxon>
        <taxon>rosids</taxon>
        <taxon>fabids</taxon>
        <taxon>Rosales</taxon>
        <taxon>Rhamnaceae</taxon>
        <taxon>Paliureae</taxon>
        <taxon>Ziziphus</taxon>
    </lineage>
</organism>
<dbReference type="RefSeq" id="XP_060674877.1">
    <property type="nucleotide sequence ID" value="XM_060818894.1"/>
</dbReference>
<dbReference type="CDD" id="cd00303">
    <property type="entry name" value="retropepsin_like"/>
    <property type="match status" value="1"/>
</dbReference>
<sequence length="176" mass="20297">MIIDSGGYANVISHILVEELGLVTIKHPEPYRLERFNDSGEMEVTKEAKLKFSIDNYMDEVLCDVVHMHTGHILLKRPGQFDKNTIHYGQENSIVFHFKSKKIKLEPLTSIEVFVDQMPMQQKREAERQREKSIIPPMASKWLQEGKAKPNHQANPEELVLPSFISSLLQEFDDVP</sequence>
<name>A0ABM4ADU2_ZIZJJ</name>